<dbReference type="EMBL" id="JAUJEB010000004">
    <property type="protein sequence ID" value="MDN5214053.1"/>
    <property type="molecule type" value="Genomic_DNA"/>
</dbReference>
<feature type="coiled-coil region" evidence="1">
    <location>
        <begin position="67"/>
        <end position="182"/>
    </location>
</feature>
<protein>
    <submittedName>
        <fullName evidence="4">Chromosome segregation protein SMC</fullName>
    </submittedName>
</protein>
<proteinExistence type="predicted"/>
<accession>A0ABT8LCL9</accession>
<name>A0ABT8LCL9_9BACT</name>
<evidence type="ECO:0000313" key="4">
    <source>
        <dbReference type="EMBL" id="MDN5214053.1"/>
    </source>
</evidence>
<evidence type="ECO:0000256" key="3">
    <source>
        <dbReference type="SAM" id="Phobius"/>
    </source>
</evidence>
<keyword evidence="5" id="KW-1185">Reference proteome</keyword>
<comment type="caution">
    <text evidence="4">The sequence shown here is derived from an EMBL/GenBank/DDBJ whole genome shotgun (WGS) entry which is preliminary data.</text>
</comment>
<keyword evidence="3" id="KW-0472">Membrane</keyword>
<keyword evidence="1" id="KW-0175">Coiled coil</keyword>
<evidence type="ECO:0000256" key="2">
    <source>
        <dbReference type="SAM" id="MobiDB-lite"/>
    </source>
</evidence>
<reference evidence="4" key="1">
    <citation type="submission" date="2023-06" db="EMBL/GenBank/DDBJ databases">
        <title>Genomic of Agaribacillus aureum.</title>
        <authorList>
            <person name="Wang G."/>
        </authorList>
    </citation>
    <scope>NUCLEOTIDE SEQUENCE</scope>
    <source>
        <strain evidence="4">BMA12</strain>
    </source>
</reference>
<evidence type="ECO:0000313" key="5">
    <source>
        <dbReference type="Proteomes" id="UP001172083"/>
    </source>
</evidence>
<feature type="transmembrane region" description="Helical" evidence="3">
    <location>
        <begin position="30"/>
        <end position="50"/>
    </location>
</feature>
<keyword evidence="3" id="KW-1133">Transmembrane helix</keyword>
<feature type="region of interest" description="Disordered" evidence="2">
    <location>
        <begin position="1"/>
        <end position="21"/>
    </location>
</feature>
<keyword evidence="3" id="KW-0812">Transmembrane</keyword>
<evidence type="ECO:0000256" key="1">
    <source>
        <dbReference type="SAM" id="Coils"/>
    </source>
</evidence>
<sequence length="317" mass="36148">MEANKSDMPNNPGANRPVFEEERSGNRNKIIIGVLAAALLTAIIFIIFGYKKQGELREEGELTKQELVDASAKLEAISIELDQKIEEIEKLGGDIEELQLAKEEIEKEKENLRKSSNVQISRLRERVRGYETLLKDKDEEIAKLKMVTDSLMSENTALKTQQNEMQEVLTSIEEDKGKLEEQVAFAGRLKAENIKVYSVNKRGKEREGEFKSRQIENLKMQFNIGENNVAPIEGKEILVRVIEPAGNVIFDVATGSGTFMIDGREEFYTIKQDILFDNTKQTLTFLYKKPTEFEPGQYTVEIYTDDYVMGSRNFTVK</sequence>
<dbReference type="RefSeq" id="WP_346759390.1">
    <property type="nucleotide sequence ID" value="NZ_JAUJEB010000004.1"/>
</dbReference>
<dbReference type="Proteomes" id="UP001172083">
    <property type="component" value="Unassembled WGS sequence"/>
</dbReference>
<gene>
    <name evidence="4" type="ORF">QQ020_18400</name>
</gene>
<organism evidence="4 5">
    <name type="scientific">Agaribacillus aureus</name>
    <dbReference type="NCBI Taxonomy" id="3051825"/>
    <lineage>
        <taxon>Bacteria</taxon>
        <taxon>Pseudomonadati</taxon>
        <taxon>Bacteroidota</taxon>
        <taxon>Cytophagia</taxon>
        <taxon>Cytophagales</taxon>
        <taxon>Splendidivirgaceae</taxon>
        <taxon>Agaribacillus</taxon>
    </lineage>
</organism>